<evidence type="ECO:0000313" key="3">
    <source>
        <dbReference type="WBParaSite" id="jg6175"/>
    </source>
</evidence>
<dbReference type="WBParaSite" id="jg6175">
    <property type="protein sequence ID" value="jg6175"/>
    <property type="gene ID" value="jg6175"/>
</dbReference>
<proteinExistence type="predicted"/>
<dbReference type="InterPro" id="IPR038765">
    <property type="entry name" value="Papain-like_cys_pep_sf"/>
</dbReference>
<dbReference type="Pfam" id="PF08246">
    <property type="entry name" value="Inhibitor_I29"/>
    <property type="match status" value="1"/>
</dbReference>
<feature type="domain" description="Cathepsin propeptide inhibitor" evidence="1">
    <location>
        <begin position="22"/>
        <end position="68"/>
    </location>
</feature>
<dbReference type="Proteomes" id="UP000887574">
    <property type="component" value="Unplaced"/>
</dbReference>
<protein>
    <recommendedName>
        <fullName evidence="1">Cathepsin propeptide inhibitor domain-containing protein</fullName>
    </recommendedName>
</protein>
<accession>A0A915EHU3</accession>
<organism evidence="2 3">
    <name type="scientific">Ditylenchus dipsaci</name>
    <dbReference type="NCBI Taxonomy" id="166011"/>
    <lineage>
        <taxon>Eukaryota</taxon>
        <taxon>Metazoa</taxon>
        <taxon>Ecdysozoa</taxon>
        <taxon>Nematoda</taxon>
        <taxon>Chromadorea</taxon>
        <taxon>Rhabditida</taxon>
        <taxon>Tylenchina</taxon>
        <taxon>Tylenchomorpha</taxon>
        <taxon>Sphaerularioidea</taxon>
        <taxon>Anguinidae</taxon>
        <taxon>Anguininae</taxon>
        <taxon>Ditylenchus</taxon>
    </lineage>
</organism>
<dbReference type="Gene3D" id="1.10.287.2250">
    <property type="match status" value="1"/>
</dbReference>
<dbReference type="SUPFAM" id="SSF54001">
    <property type="entry name" value="Cysteine proteinases"/>
    <property type="match status" value="1"/>
</dbReference>
<dbReference type="AlphaFoldDB" id="A0A915EHU3"/>
<evidence type="ECO:0000259" key="1">
    <source>
        <dbReference type="Pfam" id="PF08246"/>
    </source>
</evidence>
<keyword evidence="2" id="KW-1185">Reference proteome</keyword>
<sequence length="76" mass="8875">MSEQASATNQKPQGYPDENCDWETYKKHFNRTFSTPEEEEIRKQCFLETQRKVIERNARSCKCTQGLNNSLTGLTK</sequence>
<name>A0A915EHU3_9BILA</name>
<reference evidence="3" key="1">
    <citation type="submission" date="2022-11" db="UniProtKB">
        <authorList>
            <consortium name="WormBaseParasite"/>
        </authorList>
    </citation>
    <scope>IDENTIFICATION</scope>
</reference>
<dbReference type="InterPro" id="IPR013201">
    <property type="entry name" value="Prot_inhib_I29"/>
</dbReference>
<evidence type="ECO:0000313" key="2">
    <source>
        <dbReference type="Proteomes" id="UP000887574"/>
    </source>
</evidence>